<dbReference type="GO" id="GO:0008710">
    <property type="term" value="F:8-amino-7-oxononanoate synthase activity"/>
    <property type="evidence" value="ECO:0007669"/>
    <property type="project" value="UniProtKB-EC"/>
</dbReference>
<dbReference type="PANTHER" id="PTHR13693:SF3">
    <property type="entry name" value="LD36009P"/>
    <property type="match status" value="1"/>
</dbReference>
<dbReference type="InterPro" id="IPR015422">
    <property type="entry name" value="PyrdxlP-dep_Trfase_small"/>
</dbReference>
<accession>A0A919NVK7</accession>
<feature type="transmembrane region" description="Helical" evidence="5">
    <location>
        <begin position="266"/>
        <end position="289"/>
    </location>
</feature>
<reference evidence="7" key="1">
    <citation type="submission" date="2021-01" db="EMBL/GenBank/DDBJ databases">
        <title>Whole genome shotgun sequence of Actinoplanes tereljensis NBRC 105297.</title>
        <authorList>
            <person name="Komaki H."/>
            <person name="Tamura T."/>
        </authorList>
    </citation>
    <scope>NUCLEOTIDE SEQUENCE</scope>
    <source>
        <strain evidence="7">NBRC 105297</strain>
    </source>
</reference>
<comment type="caution">
    <text evidence="7">The sequence shown here is derived from an EMBL/GenBank/DDBJ whole genome shotgun (WGS) entry which is preliminary data.</text>
</comment>
<organism evidence="7 8">
    <name type="scientific">Paractinoplanes tereljensis</name>
    <dbReference type="NCBI Taxonomy" id="571912"/>
    <lineage>
        <taxon>Bacteria</taxon>
        <taxon>Bacillati</taxon>
        <taxon>Actinomycetota</taxon>
        <taxon>Actinomycetes</taxon>
        <taxon>Micromonosporales</taxon>
        <taxon>Micromonosporaceae</taxon>
        <taxon>Paractinoplanes</taxon>
    </lineage>
</organism>
<feature type="domain" description="Aminotransferase class I/classII large" evidence="6">
    <location>
        <begin position="51"/>
        <end position="379"/>
    </location>
</feature>
<comment type="cofactor">
    <cofactor evidence="1">
        <name>pyridoxal 5'-phosphate</name>
        <dbReference type="ChEBI" id="CHEBI:597326"/>
    </cofactor>
</comment>
<name>A0A919NVK7_9ACTN</name>
<evidence type="ECO:0000256" key="4">
    <source>
        <dbReference type="ARBA" id="ARBA00047715"/>
    </source>
</evidence>
<dbReference type="Gene3D" id="3.90.1150.10">
    <property type="entry name" value="Aspartate Aminotransferase, domain 1"/>
    <property type="match status" value="1"/>
</dbReference>
<evidence type="ECO:0000313" key="7">
    <source>
        <dbReference type="EMBL" id="GIF26086.1"/>
    </source>
</evidence>
<dbReference type="InterPro" id="IPR015424">
    <property type="entry name" value="PyrdxlP-dep_Trfase"/>
</dbReference>
<comment type="catalytic activity">
    <reaction evidence="4">
        <text>6-carboxyhexanoyl-[ACP] + L-alanine + H(+) = (8S)-8-amino-7-oxononanoate + holo-[ACP] + CO2</text>
        <dbReference type="Rhea" id="RHEA:42288"/>
        <dbReference type="Rhea" id="RHEA-COMP:9685"/>
        <dbReference type="Rhea" id="RHEA-COMP:9955"/>
        <dbReference type="ChEBI" id="CHEBI:15378"/>
        <dbReference type="ChEBI" id="CHEBI:16526"/>
        <dbReference type="ChEBI" id="CHEBI:57972"/>
        <dbReference type="ChEBI" id="CHEBI:64479"/>
        <dbReference type="ChEBI" id="CHEBI:78846"/>
        <dbReference type="ChEBI" id="CHEBI:149468"/>
        <dbReference type="EC" id="2.3.1.47"/>
    </reaction>
</comment>
<keyword evidence="5" id="KW-1133">Transmembrane helix</keyword>
<dbReference type="PANTHER" id="PTHR13693">
    <property type="entry name" value="CLASS II AMINOTRANSFERASE/8-AMINO-7-OXONONANOATE SYNTHASE"/>
    <property type="match status" value="1"/>
</dbReference>
<dbReference type="EC" id="2.3.1.47" evidence="2"/>
<keyword evidence="8" id="KW-1185">Reference proteome</keyword>
<evidence type="ECO:0000259" key="6">
    <source>
        <dbReference type="Pfam" id="PF00155"/>
    </source>
</evidence>
<evidence type="ECO:0000313" key="8">
    <source>
        <dbReference type="Proteomes" id="UP000623608"/>
    </source>
</evidence>
<dbReference type="Gene3D" id="3.40.640.10">
    <property type="entry name" value="Type I PLP-dependent aspartate aminotransferase-like (Major domain)"/>
    <property type="match status" value="1"/>
</dbReference>
<dbReference type="GO" id="GO:0030170">
    <property type="term" value="F:pyridoxal phosphate binding"/>
    <property type="evidence" value="ECO:0007669"/>
    <property type="project" value="InterPro"/>
</dbReference>
<keyword evidence="5" id="KW-0812">Transmembrane</keyword>
<dbReference type="AlphaFoldDB" id="A0A919NVK7"/>
<gene>
    <name evidence="7" type="ORF">Ate02nite_88160</name>
</gene>
<dbReference type="GO" id="GO:0016874">
    <property type="term" value="F:ligase activity"/>
    <property type="evidence" value="ECO:0007669"/>
    <property type="project" value="UniProtKB-KW"/>
</dbReference>
<evidence type="ECO:0000256" key="5">
    <source>
        <dbReference type="SAM" id="Phobius"/>
    </source>
</evidence>
<proteinExistence type="predicted"/>
<evidence type="ECO:0000256" key="1">
    <source>
        <dbReference type="ARBA" id="ARBA00001933"/>
    </source>
</evidence>
<dbReference type="Pfam" id="PF00155">
    <property type="entry name" value="Aminotran_1_2"/>
    <property type="match status" value="1"/>
</dbReference>
<dbReference type="InterPro" id="IPR015421">
    <property type="entry name" value="PyrdxlP-dep_Trfase_major"/>
</dbReference>
<evidence type="ECO:0000256" key="2">
    <source>
        <dbReference type="ARBA" id="ARBA00013187"/>
    </source>
</evidence>
<dbReference type="Proteomes" id="UP000623608">
    <property type="component" value="Unassembled WGS sequence"/>
</dbReference>
<keyword evidence="7" id="KW-0436">Ligase</keyword>
<dbReference type="SUPFAM" id="SSF53383">
    <property type="entry name" value="PLP-dependent transferases"/>
    <property type="match status" value="1"/>
</dbReference>
<keyword evidence="3" id="KW-0808">Transferase</keyword>
<keyword evidence="5" id="KW-0472">Membrane</keyword>
<sequence length="402" mass="41774">MVAADPFLKPGLHQAEDILKAHGVDAYYRSAAERTGDSHVVIDGRKVLMAGSGDYLGLSTHPKVTEAAVAALRRFGTGVAGSRVLNGSLDLHAELEGRMAAFLGQEAAAVTAVGFLANLALSALLGREDTAFVDARNHASLVDATRLGWGKVRSYRDLTHLRSRLEAAPADGGRLIITDGAFSMEGDVADLPGLRSLADSYGAKLIVDSAHDMGVLGPDGAGLASVHGVSVDLVTGSLSKAFGSVGGVLAGPSSYVRYLRSNARSVLFSTAVPPASVAATLAALAIIMAEPARRLRALELAEGLHNGLRGLGYDTRPSTTPIAPVRFPSLAQAGAFWAGLFEAGVFTNLVGPPAAADPMIRLALTANHDDTHLATVLSAFDEVGRRLGVERQPDLPPVVLTR</sequence>
<evidence type="ECO:0000256" key="3">
    <source>
        <dbReference type="ARBA" id="ARBA00022679"/>
    </source>
</evidence>
<dbReference type="EMBL" id="BOMY01000055">
    <property type="protein sequence ID" value="GIF26086.1"/>
    <property type="molecule type" value="Genomic_DNA"/>
</dbReference>
<dbReference type="InterPro" id="IPR050087">
    <property type="entry name" value="AON_synthase_class-II"/>
</dbReference>
<dbReference type="InterPro" id="IPR004839">
    <property type="entry name" value="Aminotransferase_I/II_large"/>
</dbReference>
<protein>
    <recommendedName>
        <fullName evidence="2">8-amino-7-oxononanoate synthase</fullName>
        <ecNumber evidence="2">2.3.1.47</ecNumber>
    </recommendedName>
</protein>